<dbReference type="PANTHER" id="PTHR10953:SF102">
    <property type="entry name" value="ADENYLYLTRANSFERASE AND SULFURTRANSFERASE MOCS3"/>
    <property type="match status" value="1"/>
</dbReference>
<dbReference type="CDD" id="cd00757">
    <property type="entry name" value="ThiF_MoeB_HesA_family"/>
    <property type="match status" value="1"/>
</dbReference>
<keyword evidence="4" id="KW-0067">ATP-binding</keyword>
<comment type="catalytic activity">
    <reaction evidence="5">
        <text>[molybdopterin-synthase sulfur-carrier protein]-C-terminal Gly-Gly + ATP + H(+) = [molybdopterin-synthase sulfur-carrier protein]-C-terminal Gly-Gly-AMP + diphosphate</text>
        <dbReference type="Rhea" id="RHEA:43616"/>
        <dbReference type="Rhea" id="RHEA-COMP:12159"/>
        <dbReference type="Rhea" id="RHEA-COMP:12202"/>
        <dbReference type="ChEBI" id="CHEBI:15378"/>
        <dbReference type="ChEBI" id="CHEBI:30616"/>
        <dbReference type="ChEBI" id="CHEBI:33019"/>
        <dbReference type="ChEBI" id="CHEBI:90618"/>
        <dbReference type="ChEBI" id="CHEBI:90778"/>
        <dbReference type="EC" id="2.7.7.80"/>
    </reaction>
</comment>
<evidence type="ECO:0000256" key="11">
    <source>
        <dbReference type="ARBA" id="ARBA00075328"/>
    </source>
</evidence>
<dbReference type="GO" id="GO:0061605">
    <property type="term" value="F:molybdopterin-synthase adenylyltransferase activity"/>
    <property type="evidence" value="ECO:0007669"/>
    <property type="project" value="UniProtKB-EC"/>
</dbReference>
<proteinExistence type="inferred from homology"/>
<evidence type="ECO:0000256" key="1">
    <source>
        <dbReference type="ARBA" id="ARBA00009919"/>
    </source>
</evidence>
<accession>A0A934IVA8</accession>
<evidence type="ECO:0000256" key="2">
    <source>
        <dbReference type="ARBA" id="ARBA00022679"/>
    </source>
</evidence>
<evidence type="ECO:0000256" key="9">
    <source>
        <dbReference type="ARBA" id="ARBA00073635"/>
    </source>
</evidence>
<evidence type="ECO:0000256" key="5">
    <source>
        <dbReference type="ARBA" id="ARBA00052218"/>
    </source>
</evidence>
<gene>
    <name evidence="14" type="primary">moeB</name>
    <name evidence="14" type="ORF">JEQ47_13730</name>
</gene>
<keyword evidence="15" id="KW-1185">Reference proteome</keyword>
<name>A0A934IVA8_9HYPH</name>
<evidence type="ECO:0000313" key="14">
    <source>
        <dbReference type="EMBL" id="MBJ3785781.1"/>
    </source>
</evidence>
<feature type="domain" description="THIF-type NAD/FAD binding fold" evidence="13">
    <location>
        <begin position="39"/>
        <end position="264"/>
    </location>
</feature>
<evidence type="ECO:0000256" key="12">
    <source>
        <dbReference type="ARBA" id="ARBA00078531"/>
    </source>
</evidence>
<dbReference type="InterPro" id="IPR000594">
    <property type="entry name" value="ThiF_NAD_FAD-bd"/>
</dbReference>
<dbReference type="PANTHER" id="PTHR10953">
    <property type="entry name" value="UBIQUITIN-ACTIVATING ENZYME E1"/>
    <property type="match status" value="1"/>
</dbReference>
<dbReference type="NCBIfam" id="NF004281">
    <property type="entry name" value="PRK05690.1"/>
    <property type="match status" value="1"/>
</dbReference>
<comment type="subunit">
    <text evidence="7">Homodimer. Forms a stable heterotetrameric complex of 2 MoeB and 2 MoaD during adenylation of MoaD.</text>
</comment>
<keyword evidence="14" id="KW-0548">Nucleotidyltransferase</keyword>
<comment type="function">
    <text evidence="6">Catalyzes the adenylation by ATP of the carboxyl group of the C-terminal glycine of sulfur carrier protein MoaD.</text>
</comment>
<evidence type="ECO:0000256" key="10">
    <source>
        <dbReference type="ARBA" id="ARBA00075110"/>
    </source>
</evidence>
<dbReference type="Gene3D" id="3.40.50.720">
    <property type="entry name" value="NAD(P)-binding Rossmann-like Domain"/>
    <property type="match status" value="1"/>
</dbReference>
<dbReference type="EMBL" id="JAEKMH010000003">
    <property type="protein sequence ID" value="MBJ3785781.1"/>
    <property type="molecule type" value="Genomic_DNA"/>
</dbReference>
<keyword evidence="2" id="KW-0808">Transferase</keyword>
<dbReference type="FunFam" id="3.40.50.720:FF:000033">
    <property type="entry name" value="Adenylyltransferase and sulfurtransferase MOCS3"/>
    <property type="match status" value="1"/>
</dbReference>
<dbReference type="GO" id="GO:0004792">
    <property type="term" value="F:thiosulfate-cyanide sulfurtransferase activity"/>
    <property type="evidence" value="ECO:0007669"/>
    <property type="project" value="TreeGrafter"/>
</dbReference>
<sequence>MPWPSSRSIRAASKARTGASWRSHLASDIKLSSDETQRYARQLVLKGFGGAAQQKLKTASVLVVGAGGLGSPAIAYLAATGIGRLGIVDPDTVSLSNLQRQVIHTTASVDASKAGSAGHFAQALNPHVALDLHAEAITKANAEALIGSVDVVLDGTDNLVTRRLVAAAAERHGKPLVSGAVSMFSGQVTVFAPHLGGPVHAALYPDEASDDALPSCELNGILGPVTGVIGTLMAMEAIKLVTDIGEPLIGRLLVYDARDARFSEIGY</sequence>
<comment type="similarity">
    <text evidence="1">Belongs to the HesA/MoeB/ThiF family.</text>
</comment>
<dbReference type="Pfam" id="PF00899">
    <property type="entry name" value="ThiF"/>
    <property type="match status" value="1"/>
</dbReference>
<evidence type="ECO:0000256" key="3">
    <source>
        <dbReference type="ARBA" id="ARBA00022741"/>
    </source>
</evidence>
<dbReference type="SUPFAM" id="SSF69572">
    <property type="entry name" value="Activating enzymes of the ubiquitin-like proteins"/>
    <property type="match status" value="1"/>
</dbReference>
<dbReference type="Proteomes" id="UP000602124">
    <property type="component" value="Unassembled WGS sequence"/>
</dbReference>
<dbReference type="AlphaFoldDB" id="A0A934IVA8"/>
<keyword evidence="3" id="KW-0547">Nucleotide-binding</keyword>
<reference evidence="14" key="1">
    <citation type="submission" date="2020-12" db="EMBL/GenBank/DDBJ databases">
        <title>Devosia sp. MSA67 isolated from Mo River.</title>
        <authorList>
            <person name="Ma F."/>
            <person name="Zi Z."/>
        </authorList>
    </citation>
    <scope>NUCLEOTIDE SEQUENCE</scope>
    <source>
        <strain evidence="14">MSA67</strain>
    </source>
</reference>
<comment type="caution">
    <text evidence="14">The sequence shown here is derived from an EMBL/GenBank/DDBJ whole genome shotgun (WGS) entry which is preliminary data.</text>
</comment>
<dbReference type="EC" id="2.7.7.80" evidence="8"/>
<evidence type="ECO:0000259" key="13">
    <source>
        <dbReference type="Pfam" id="PF00899"/>
    </source>
</evidence>
<protein>
    <recommendedName>
        <fullName evidence="9">Molybdopterin-synthase adenylyltransferase</fullName>
        <ecNumber evidence="8">2.7.7.80</ecNumber>
    </recommendedName>
    <alternativeName>
        <fullName evidence="12">MoaD protein adenylase</fullName>
    </alternativeName>
    <alternativeName>
        <fullName evidence="10">Molybdopterin-converting factor subunit 1 adenylase</fullName>
    </alternativeName>
    <alternativeName>
        <fullName evidence="11">Sulfur carrier protein MoaD adenylyltransferase</fullName>
    </alternativeName>
</protein>
<evidence type="ECO:0000256" key="6">
    <source>
        <dbReference type="ARBA" id="ARBA00055169"/>
    </source>
</evidence>
<evidence type="ECO:0000313" key="15">
    <source>
        <dbReference type="Proteomes" id="UP000602124"/>
    </source>
</evidence>
<dbReference type="InterPro" id="IPR035985">
    <property type="entry name" value="Ubiquitin-activating_enz"/>
</dbReference>
<dbReference type="GO" id="GO:0005829">
    <property type="term" value="C:cytosol"/>
    <property type="evidence" value="ECO:0007669"/>
    <property type="project" value="TreeGrafter"/>
</dbReference>
<dbReference type="GO" id="GO:0008641">
    <property type="term" value="F:ubiquitin-like modifier activating enzyme activity"/>
    <property type="evidence" value="ECO:0007669"/>
    <property type="project" value="InterPro"/>
</dbReference>
<organism evidence="14 15">
    <name type="scientific">Devosia sediminis</name>
    <dbReference type="NCBI Taxonomy" id="2798801"/>
    <lineage>
        <taxon>Bacteria</taxon>
        <taxon>Pseudomonadati</taxon>
        <taxon>Pseudomonadota</taxon>
        <taxon>Alphaproteobacteria</taxon>
        <taxon>Hyphomicrobiales</taxon>
        <taxon>Devosiaceae</taxon>
        <taxon>Devosia</taxon>
    </lineage>
</organism>
<evidence type="ECO:0000256" key="7">
    <source>
        <dbReference type="ARBA" id="ARBA00063809"/>
    </source>
</evidence>
<dbReference type="GO" id="GO:0008146">
    <property type="term" value="F:sulfotransferase activity"/>
    <property type="evidence" value="ECO:0007669"/>
    <property type="project" value="TreeGrafter"/>
</dbReference>
<evidence type="ECO:0000256" key="8">
    <source>
        <dbReference type="ARBA" id="ARBA00066884"/>
    </source>
</evidence>
<evidence type="ECO:0000256" key="4">
    <source>
        <dbReference type="ARBA" id="ARBA00022840"/>
    </source>
</evidence>
<dbReference type="InterPro" id="IPR045886">
    <property type="entry name" value="ThiF/MoeB/HesA"/>
</dbReference>
<dbReference type="GO" id="GO:0005524">
    <property type="term" value="F:ATP binding"/>
    <property type="evidence" value="ECO:0007669"/>
    <property type="project" value="UniProtKB-KW"/>
</dbReference>